<evidence type="ECO:0000313" key="1">
    <source>
        <dbReference type="EMBL" id="KAJ2783900.1"/>
    </source>
</evidence>
<evidence type="ECO:0008006" key="3">
    <source>
        <dbReference type="Google" id="ProtNLM"/>
    </source>
</evidence>
<dbReference type="EMBL" id="JANBUL010000037">
    <property type="protein sequence ID" value="KAJ2783900.1"/>
    <property type="molecule type" value="Genomic_DNA"/>
</dbReference>
<evidence type="ECO:0000313" key="2">
    <source>
        <dbReference type="Proteomes" id="UP001140217"/>
    </source>
</evidence>
<accession>A0A9W8LKM2</accession>
<comment type="caution">
    <text evidence="1">The sequence shown here is derived from an EMBL/GenBank/DDBJ whole genome shotgun (WGS) entry which is preliminary data.</text>
</comment>
<gene>
    <name evidence="1" type="ORF">H4R18_001456</name>
</gene>
<sequence>MHINSLPDDILAMVLKKSLSSASSRTEEFVLGLSHLAVCRRWRHVAFPNIYGVVFVQCIEDRVAEDDYDSDGNSNSDSDRELLIEEEMVTYSTKTNMGLAVHTGCAGAAKRAELTVHFSGDPLLGLQEILRLMGMVSPRWAGIHSLEIVMNPRSPHYRRNHCILRRHTAHIQRLCAALAALIPGVRSLALDTVPWPTTLQALGTQLAGIYAEQLHALDGVDRFAADDAAFIQLRRLFCTHTQDTKGFLARVCPATLEAMRADQPPADHPWPALGVDSGARAIEFPRLRVLDLAYQHGGTSDGSEAQSPGALRFPRLERLRVHCPRGPCPFLERAELPRQVALVRIACTAHALRTLASMPFTVTRHIELDAHALAGSPRDAFAHINRILDKAREGCTGVVLSVSDSSLPVLPESLTCTALTALRVLAPTGVATMIGLIQALPALVELAFGCIKFGPLGVSIPAPDGPAPAPLSAGLRRLDLGSDIDEHLPDLIVPVVKYLLLAVPTLTRLALVDMPQQPMLEFIGEY</sequence>
<name>A0A9W8LKM2_9FUNG</name>
<dbReference type="OrthoDB" id="5572186at2759"/>
<organism evidence="1 2">
    <name type="scientific">Coemansia javaensis</name>
    <dbReference type="NCBI Taxonomy" id="2761396"/>
    <lineage>
        <taxon>Eukaryota</taxon>
        <taxon>Fungi</taxon>
        <taxon>Fungi incertae sedis</taxon>
        <taxon>Zoopagomycota</taxon>
        <taxon>Kickxellomycotina</taxon>
        <taxon>Kickxellomycetes</taxon>
        <taxon>Kickxellales</taxon>
        <taxon>Kickxellaceae</taxon>
        <taxon>Coemansia</taxon>
    </lineage>
</organism>
<reference evidence="1" key="1">
    <citation type="submission" date="2022-07" db="EMBL/GenBank/DDBJ databases">
        <title>Phylogenomic reconstructions and comparative analyses of Kickxellomycotina fungi.</title>
        <authorList>
            <person name="Reynolds N.K."/>
            <person name="Stajich J.E."/>
            <person name="Barry K."/>
            <person name="Grigoriev I.V."/>
            <person name="Crous P."/>
            <person name="Smith M.E."/>
        </authorList>
    </citation>
    <scope>NUCLEOTIDE SEQUENCE</scope>
    <source>
        <strain evidence="1">NBRC 105414</strain>
    </source>
</reference>
<dbReference type="Proteomes" id="UP001140217">
    <property type="component" value="Unassembled WGS sequence"/>
</dbReference>
<protein>
    <recommendedName>
        <fullName evidence="3">F-box domain-containing protein</fullName>
    </recommendedName>
</protein>
<keyword evidence="2" id="KW-1185">Reference proteome</keyword>
<dbReference type="AlphaFoldDB" id="A0A9W8LKM2"/>
<proteinExistence type="predicted"/>